<dbReference type="RefSeq" id="WP_007476185.1">
    <property type="nucleotide sequence ID" value="NZ_CP154603.1"/>
</dbReference>
<protein>
    <submittedName>
        <fullName evidence="1">Putative small protein</fullName>
    </submittedName>
</protein>
<dbReference type="Pfam" id="PF06620">
    <property type="entry name" value="DUF1150"/>
    <property type="match status" value="1"/>
</dbReference>
<reference evidence="1" key="2">
    <citation type="submission" date="2014-05" db="EMBL/GenBank/DDBJ databases">
        <title>Genome sequencing of Bartonella spp. isolated from human blood.</title>
        <authorList>
            <person name="Raoult D."/>
        </authorList>
    </citation>
    <scope>NUCLEOTIDE SEQUENCE</scope>
    <source>
        <strain evidence="1">MVT06</strain>
    </source>
</reference>
<reference evidence="1" key="1">
    <citation type="submission" date="2013-11" db="EMBL/GenBank/DDBJ databases">
        <authorList>
            <person name="GENOMES U."/>
        </authorList>
    </citation>
    <scope>NUCLEOTIDE SEQUENCE</scope>
    <source>
        <strain evidence="1">MVT06</strain>
    </source>
</reference>
<dbReference type="EMBL" id="HG977193">
    <property type="protein sequence ID" value="CDP79208.1"/>
    <property type="molecule type" value="Genomic_DNA"/>
</dbReference>
<evidence type="ECO:0000313" key="1">
    <source>
        <dbReference type="EMBL" id="CDP79208.1"/>
    </source>
</evidence>
<sequence length="83" mass="9068">MSEHKQILSLQDTASSNEGQIAYLKKVCTDDLAKNFPDLPPMTPGITVWALFGETGHPIILSDERSIALAGANEHELQIVTLH</sequence>
<accession>A0A024LPS3</accession>
<dbReference type="AlphaFoldDB" id="A0A024LPS3"/>
<dbReference type="InterPro" id="IPR009531">
    <property type="entry name" value="DUF1150"/>
</dbReference>
<proteinExistence type="predicted"/>
<gene>
    <name evidence="1" type="ORF">BN1046_00098</name>
</gene>
<name>A0A024LPS3_9HYPH</name>
<organism evidence="1">
    <name type="scientific">Bartonella schoenbuchensis</name>
    <dbReference type="NCBI Taxonomy" id="165694"/>
    <lineage>
        <taxon>Bacteria</taxon>
        <taxon>Pseudomonadati</taxon>
        <taxon>Pseudomonadota</taxon>
        <taxon>Alphaproteobacteria</taxon>
        <taxon>Hyphomicrobiales</taxon>
        <taxon>Bartonellaceae</taxon>
        <taxon>Bartonella</taxon>
    </lineage>
</organism>